<evidence type="ECO:0000313" key="17">
    <source>
        <dbReference type="Proteomes" id="UP000230008"/>
    </source>
</evidence>
<evidence type="ECO:0000256" key="13">
    <source>
        <dbReference type="ARBA" id="ARBA00029354"/>
    </source>
</evidence>
<dbReference type="InterPro" id="IPR008822">
    <property type="entry name" value="Endonuclease_RusA-like"/>
</dbReference>
<dbReference type="EC" id="3.1.21.10" evidence="14 15"/>
<evidence type="ECO:0000256" key="9">
    <source>
        <dbReference type="ARBA" id="ARBA00022842"/>
    </source>
</evidence>
<sequence length="129" mass="14681">MPTESALIMRIELPFPPSVNTYWRHNSNRTYLSDKAKEFKATTAKTVNEMRQKSGCQKFQGEVSVLMQLYLPNKMKRDVDNYSKGVLDSLTGANIWNDDNQVRVMTVEKMDHNGGVKGGKCVVVIDEYC</sequence>
<keyword evidence="8 15" id="KW-0378">Hydrolase</keyword>
<evidence type="ECO:0000256" key="11">
    <source>
        <dbReference type="ARBA" id="ARBA00023204"/>
    </source>
</evidence>
<evidence type="ECO:0000256" key="1">
    <source>
        <dbReference type="ARBA" id="ARBA00001946"/>
    </source>
</evidence>
<dbReference type="GO" id="GO:0000287">
    <property type="term" value="F:magnesium ion binding"/>
    <property type="evidence" value="ECO:0007669"/>
    <property type="project" value="InterPro"/>
</dbReference>
<dbReference type="SUPFAM" id="SSF103084">
    <property type="entry name" value="Holliday junction resolvase RusA"/>
    <property type="match status" value="1"/>
</dbReference>
<evidence type="ECO:0000256" key="6">
    <source>
        <dbReference type="ARBA" id="ARBA00022759"/>
    </source>
</evidence>
<name>A0A2D3T8K1_9ENTR</name>
<dbReference type="GO" id="GO:0006310">
    <property type="term" value="P:DNA recombination"/>
    <property type="evidence" value="ECO:0007669"/>
    <property type="project" value="UniProtKB-KW"/>
</dbReference>
<keyword evidence="9" id="KW-0460">Magnesium</keyword>
<evidence type="ECO:0000256" key="2">
    <source>
        <dbReference type="ARBA" id="ARBA00011738"/>
    </source>
</evidence>
<comment type="catalytic activity">
    <reaction evidence="13 15">
        <text>Endonucleolytic cleavage at a junction such as a reciprocal single-stranded crossover between two homologous DNA duplexes (Holliday junction).</text>
        <dbReference type="EC" id="3.1.21.10"/>
    </reaction>
</comment>
<evidence type="ECO:0000256" key="5">
    <source>
        <dbReference type="ARBA" id="ARBA00022723"/>
    </source>
</evidence>
<evidence type="ECO:0000256" key="12">
    <source>
        <dbReference type="ARBA" id="ARBA00024745"/>
    </source>
</evidence>
<dbReference type="PIRSF" id="PIRSF001007">
    <property type="entry name" value="RusA"/>
    <property type="match status" value="1"/>
</dbReference>
<dbReference type="Proteomes" id="UP000230008">
    <property type="component" value="Chromosome"/>
</dbReference>
<proteinExistence type="inferred from homology"/>
<dbReference type="GO" id="GO:0006281">
    <property type="term" value="P:DNA repair"/>
    <property type="evidence" value="ECO:0007669"/>
    <property type="project" value="UniProtKB-KW"/>
</dbReference>
<organism evidence="16 17">
    <name type="scientific">Candidatus Williamhamiltonella defendens</name>
    <dbReference type="NCBI Taxonomy" id="138072"/>
    <lineage>
        <taxon>Bacteria</taxon>
        <taxon>Pseudomonadati</taxon>
        <taxon>Pseudomonadota</taxon>
        <taxon>Gammaproteobacteria</taxon>
        <taxon>Enterobacterales</taxon>
        <taxon>Enterobacteriaceae</taxon>
        <taxon>aphid secondary symbionts</taxon>
        <taxon>Candidatus Williamhamiltonella</taxon>
    </lineage>
</organism>
<comment type="function">
    <text evidence="15">Endonuclease that resolves Holliday junction intermediates made during homologous genetic recombination and DNA repair. Exhibits sequence and structure-selective cleavage of four-way DNA junctions, where it introduces symmetrical nicks in two strands of the same polarity at the 5' side of dinucleotides. Corrects the defects in genetic recombination and DNA repair associated with inactivation of ruvAB or ruvC.</text>
</comment>
<keyword evidence="5" id="KW-0479">Metal-binding</keyword>
<keyword evidence="10" id="KW-0233">DNA recombination</keyword>
<comment type="subunit">
    <text evidence="2">Homodimer.</text>
</comment>
<dbReference type="Gene3D" id="3.30.1330.70">
    <property type="entry name" value="Holliday junction resolvase RusA"/>
    <property type="match status" value="1"/>
</dbReference>
<dbReference type="AlphaFoldDB" id="A0A2D3T8K1"/>
<evidence type="ECO:0000313" key="16">
    <source>
        <dbReference type="EMBL" id="ATW30729.1"/>
    </source>
</evidence>
<evidence type="ECO:0000256" key="7">
    <source>
        <dbReference type="ARBA" id="ARBA00022763"/>
    </source>
</evidence>
<evidence type="ECO:0000256" key="4">
    <source>
        <dbReference type="ARBA" id="ARBA00022722"/>
    </source>
</evidence>
<dbReference type="InterPro" id="IPR036614">
    <property type="entry name" value="RusA-like_sf"/>
</dbReference>
<keyword evidence="7 15" id="KW-0227">DNA damage</keyword>
<keyword evidence="6 15" id="KW-0255">Endonuclease</keyword>
<reference evidence="17" key="1">
    <citation type="submission" date="2016-10" db="EMBL/GenBank/DDBJ databases">
        <authorList>
            <person name="Chevignon G."/>
        </authorList>
    </citation>
    <scope>NUCLEOTIDE SEQUENCE [LARGE SCALE GENOMIC DNA]</scope>
    <source>
        <strain evidence="17">A2C</strain>
    </source>
</reference>
<evidence type="ECO:0000256" key="8">
    <source>
        <dbReference type="ARBA" id="ARBA00022801"/>
    </source>
</evidence>
<gene>
    <name evidence="16" type="ORF">BJP41_06950</name>
</gene>
<evidence type="ECO:0000256" key="14">
    <source>
        <dbReference type="ARBA" id="ARBA00029488"/>
    </source>
</evidence>
<comment type="similarity">
    <text evidence="15">Belongs to the rusA family.</text>
</comment>
<keyword evidence="4 15" id="KW-0540">Nuclease</keyword>
<dbReference type="GO" id="GO:0008821">
    <property type="term" value="F:crossover junction DNA endonuclease activity"/>
    <property type="evidence" value="ECO:0007669"/>
    <property type="project" value="UniProtKB-EC"/>
</dbReference>
<comment type="function">
    <text evidence="12">Endonuclease that resolves Holliday junction intermediates made during homologous genetic recombination and DNA repair. Exhibits sequence and structure-selective cleavage of four-way DNA junctions, where it introduces symmetrical nicks in two strands of the same polarity at the 5' side of CC dinucleotides. Corrects the defects in genetic recombination and DNA repair associated with inactivation of RuvAB or RuvC.</text>
</comment>
<keyword evidence="11 15" id="KW-0234">DNA repair</keyword>
<evidence type="ECO:0000256" key="10">
    <source>
        <dbReference type="ARBA" id="ARBA00023172"/>
    </source>
</evidence>
<dbReference type="EMBL" id="CP017606">
    <property type="protein sequence ID" value="ATW30729.1"/>
    <property type="molecule type" value="Genomic_DNA"/>
</dbReference>
<dbReference type="Pfam" id="PF05866">
    <property type="entry name" value="RusA"/>
    <property type="match status" value="1"/>
</dbReference>
<dbReference type="InterPro" id="IPR016281">
    <property type="entry name" value="Endonuclease_RusA"/>
</dbReference>
<accession>A0A2D3T8K1</accession>
<protein>
    <recommendedName>
        <fullName evidence="3 15">Crossover junction endodeoxyribonuclease rusA</fullName>
        <ecNumber evidence="14 15">3.1.21.10</ecNumber>
    </recommendedName>
</protein>
<evidence type="ECO:0000256" key="3">
    <source>
        <dbReference type="ARBA" id="ARBA00014885"/>
    </source>
</evidence>
<evidence type="ECO:0000256" key="15">
    <source>
        <dbReference type="PIRNR" id="PIRNR001007"/>
    </source>
</evidence>
<comment type="cofactor">
    <cofactor evidence="1">
        <name>Mg(2+)</name>
        <dbReference type="ChEBI" id="CHEBI:18420"/>
    </cofactor>
</comment>
<reference evidence="17" key="2">
    <citation type="submission" date="2017-11" db="EMBL/GenBank/DDBJ databases">
        <title>PacBio sequencing of new strain of the secondary endosymbiont Candidatus Hamiltonella defensa.</title>
        <authorList>
            <person name="Strand M.R."/>
            <person name="Oliver K."/>
        </authorList>
    </citation>
    <scope>NUCLEOTIDE SEQUENCE [LARGE SCALE GENOMIC DNA]</scope>
    <source>
        <strain evidence="17">A2C</strain>
    </source>
</reference>